<dbReference type="Proteomes" id="UP000076193">
    <property type="component" value="Chromosome"/>
</dbReference>
<dbReference type="EMBL" id="CP171844">
    <property type="protein sequence ID" value="XKQ41580.1"/>
    <property type="molecule type" value="Genomic_DNA"/>
</dbReference>
<gene>
    <name evidence="1" type="ORF">A4A59_006725</name>
</gene>
<sequence>MSDKTRWRTLYHFEFAHTPEKSIPIIGIMRQRFFRRGQSSGLDFPGAMIMSAPINGMGWG</sequence>
<name>A0ACD5F862_RHILE</name>
<reference evidence="1" key="1">
    <citation type="submission" date="2024-10" db="EMBL/GenBank/DDBJ databases">
        <title>Strain of Rhizobium-related bacteria isolated fromm roots of Vavilovia formosa.</title>
        <authorList>
            <person name="Kimeklis A."/>
            <person name="Afonin A."/>
        </authorList>
    </citation>
    <scope>NUCLEOTIDE SEQUENCE</scope>
    <source>
        <strain evidence="1">Vaf12</strain>
    </source>
</reference>
<evidence type="ECO:0000313" key="1">
    <source>
        <dbReference type="EMBL" id="XKQ41580.1"/>
    </source>
</evidence>
<evidence type="ECO:0000313" key="2">
    <source>
        <dbReference type="Proteomes" id="UP000076193"/>
    </source>
</evidence>
<accession>A0ACD5F862</accession>
<organism evidence="1 2">
    <name type="scientific">Rhizobium leguminosarum</name>
    <dbReference type="NCBI Taxonomy" id="384"/>
    <lineage>
        <taxon>Bacteria</taxon>
        <taxon>Pseudomonadati</taxon>
        <taxon>Pseudomonadota</taxon>
        <taxon>Alphaproteobacteria</taxon>
        <taxon>Hyphomicrobiales</taxon>
        <taxon>Rhizobiaceae</taxon>
        <taxon>Rhizobium/Agrobacterium group</taxon>
        <taxon>Rhizobium</taxon>
    </lineage>
</organism>
<protein>
    <submittedName>
        <fullName evidence="1">Uncharacterized protein</fullName>
    </submittedName>
</protein>
<proteinExistence type="predicted"/>